<dbReference type="Proteomes" id="UP000799302">
    <property type="component" value="Unassembled WGS sequence"/>
</dbReference>
<organism evidence="4 5">
    <name type="scientific">Microthyrium microscopicum</name>
    <dbReference type="NCBI Taxonomy" id="703497"/>
    <lineage>
        <taxon>Eukaryota</taxon>
        <taxon>Fungi</taxon>
        <taxon>Dikarya</taxon>
        <taxon>Ascomycota</taxon>
        <taxon>Pezizomycotina</taxon>
        <taxon>Dothideomycetes</taxon>
        <taxon>Dothideomycetes incertae sedis</taxon>
        <taxon>Microthyriales</taxon>
        <taxon>Microthyriaceae</taxon>
        <taxon>Microthyrium</taxon>
    </lineage>
</organism>
<name>A0A6A6UEU1_9PEZI</name>
<evidence type="ECO:0000313" key="4">
    <source>
        <dbReference type="EMBL" id="KAF2670081.1"/>
    </source>
</evidence>
<dbReference type="OrthoDB" id="3364872at2759"/>
<dbReference type="EMBL" id="MU004234">
    <property type="protein sequence ID" value="KAF2670081.1"/>
    <property type="molecule type" value="Genomic_DNA"/>
</dbReference>
<dbReference type="PANTHER" id="PTHR23325">
    <property type="entry name" value="SERUM RESPONSE FACTOR-BINDING"/>
    <property type="match status" value="1"/>
</dbReference>
<dbReference type="AlphaFoldDB" id="A0A6A6UEU1"/>
<proteinExistence type="predicted"/>
<feature type="compositionally biased region" description="Basic and acidic residues" evidence="2">
    <location>
        <begin position="320"/>
        <end position="348"/>
    </location>
</feature>
<feature type="compositionally biased region" description="Polar residues" evidence="2">
    <location>
        <begin position="178"/>
        <end position="193"/>
    </location>
</feature>
<dbReference type="GO" id="GO:0005634">
    <property type="term" value="C:nucleus"/>
    <property type="evidence" value="ECO:0007669"/>
    <property type="project" value="TreeGrafter"/>
</dbReference>
<evidence type="ECO:0000313" key="5">
    <source>
        <dbReference type="Proteomes" id="UP000799302"/>
    </source>
</evidence>
<dbReference type="Pfam" id="PF09073">
    <property type="entry name" value="BUD22"/>
    <property type="match status" value="1"/>
</dbReference>
<feature type="compositionally biased region" description="Basic and acidic residues" evidence="2">
    <location>
        <begin position="208"/>
        <end position="219"/>
    </location>
</feature>
<keyword evidence="1" id="KW-0175">Coiled coil</keyword>
<accession>A0A6A6UEU1</accession>
<dbReference type="GO" id="GO:0030490">
    <property type="term" value="P:maturation of SSU-rRNA"/>
    <property type="evidence" value="ECO:0007669"/>
    <property type="project" value="TreeGrafter"/>
</dbReference>
<evidence type="ECO:0000256" key="2">
    <source>
        <dbReference type="SAM" id="MobiDB-lite"/>
    </source>
</evidence>
<keyword evidence="5" id="KW-1185">Reference proteome</keyword>
<evidence type="ECO:0000259" key="3">
    <source>
        <dbReference type="Pfam" id="PF09073"/>
    </source>
</evidence>
<protein>
    <submittedName>
        <fullName evidence="4">Bud-site selection protein</fullName>
    </submittedName>
</protein>
<dbReference type="InterPro" id="IPR037393">
    <property type="entry name" value="Bud22/SRFB1"/>
</dbReference>
<gene>
    <name evidence="4" type="ORF">BT63DRAFT_412846</name>
</gene>
<feature type="region of interest" description="Disordered" evidence="2">
    <location>
        <begin position="149"/>
        <end position="415"/>
    </location>
</feature>
<dbReference type="InterPro" id="IPR015158">
    <property type="entry name" value="Bud22_dom"/>
</dbReference>
<feature type="compositionally biased region" description="Polar residues" evidence="2">
    <location>
        <begin position="358"/>
        <end position="384"/>
    </location>
</feature>
<dbReference type="PANTHER" id="PTHR23325:SF1">
    <property type="entry name" value="SERUM RESPONSE FACTOR-BINDING PROTEIN 1"/>
    <property type="match status" value="1"/>
</dbReference>
<dbReference type="GO" id="GO:0030686">
    <property type="term" value="C:90S preribosome"/>
    <property type="evidence" value="ECO:0007669"/>
    <property type="project" value="TreeGrafter"/>
</dbReference>
<reference evidence="4" key="1">
    <citation type="journal article" date="2020" name="Stud. Mycol.">
        <title>101 Dothideomycetes genomes: a test case for predicting lifestyles and emergence of pathogens.</title>
        <authorList>
            <person name="Haridas S."/>
            <person name="Albert R."/>
            <person name="Binder M."/>
            <person name="Bloem J."/>
            <person name="Labutti K."/>
            <person name="Salamov A."/>
            <person name="Andreopoulos B."/>
            <person name="Baker S."/>
            <person name="Barry K."/>
            <person name="Bills G."/>
            <person name="Bluhm B."/>
            <person name="Cannon C."/>
            <person name="Castanera R."/>
            <person name="Culley D."/>
            <person name="Daum C."/>
            <person name="Ezra D."/>
            <person name="Gonzalez J."/>
            <person name="Henrissat B."/>
            <person name="Kuo A."/>
            <person name="Liang C."/>
            <person name="Lipzen A."/>
            <person name="Lutzoni F."/>
            <person name="Magnuson J."/>
            <person name="Mondo S."/>
            <person name="Nolan M."/>
            <person name="Ohm R."/>
            <person name="Pangilinan J."/>
            <person name="Park H.-J."/>
            <person name="Ramirez L."/>
            <person name="Alfaro M."/>
            <person name="Sun H."/>
            <person name="Tritt A."/>
            <person name="Yoshinaga Y."/>
            <person name="Zwiers L.-H."/>
            <person name="Turgeon B."/>
            <person name="Goodwin S."/>
            <person name="Spatafora J."/>
            <person name="Crous P."/>
            <person name="Grigoriev I."/>
        </authorList>
    </citation>
    <scope>NUCLEOTIDE SEQUENCE</scope>
    <source>
        <strain evidence="4">CBS 115976</strain>
    </source>
</reference>
<evidence type="ECO:0000256" key="1">
    <source>
        <dbReference type="ARBA" id="ARBA00023054"/>
    </source>
</evidence>
<feature type="domain" description="Bud22" evidence="3">
    <location>
        <begin position="32"/>
        <end position="425"/>
    </location>
</feature>
<sequence length="425" mass="47359">MPKRKREPRSKNAAPPTLTTRILGVVKQSQAVMVDALQYAQRFERQKLSRRWNTAKEAQNDADVQRITQEIQALKTLDIPAMADRHIRRVFSRVKAIAASDDIPSSYRPRKEDPLDSANTNVVARLYKVKGVAEEMARLVESVKELLQQNAKNPEEGNATKPLAKKPIPSSKEPETTVLEQSPNKPASNTSQTIEKEVTGDKLSPAVDDEKKSKIKDVPRTASDIGQDEERNTSYSSASLSPDMDELTLSESEPESRLVIKLSNKKSSRSKAPEITNNSTFLPSLTAVGYISGSESEASDINDDLAPRKNRRGQRARQAIWEKKYKDKAKHLQEDQTTKKKSSSRDQGWDSQRGAVEQNASNGDFRQNRASRNSEAQSGEAVTTSRKRIKDDAGPLHPSWAAKKQMKAKESIPLAQFAGKKIVFD</sequence>